<feature type="compositionally biased region" description="Polar residues" evidence="1">
    <location>
        <begin position="465"/>
        <end position="481"/>
    </location>
</feature>
<dbReference type="InterPro" id="IPR007069">
    <property type="entry name" value="Transposase_32"/>
</dbReference>
<evidence type="ECO:0000313" key="4">
    <source>
        <dbReference type="Proteomes" id="UP000011682"/>
    </source>
</evidence>
<gene>
    <name evidence="3" type="ORF">D187_008977</name>
</gene>
<reference evidence="3" key="1">
    <citation type="submission" date="2013-05" db="EMBL/GenBank/DDBJ databases">
        <title>Genome assembly of Cystobacter fuscus DSM 2262.</title>
        <authorList>
            <person name="Sharma G."/>
            <person name="Khatri I."/>
            <person name="Kaur C."/>
            <person name="Mayilraj S."/>
            <person name="Subramanian S."/>
        </authorList>
    </citation>
    <scope>NUCLEOTIDE SEQUENCE [LARGE SCALE GENOMIC DNA]</scope>
    <source>
        <strain evidence="3">DSM 2262</strain>
    </source>
</reference>
<feature type="compositionally biased region" description="Basic residues" evidence="1">
    <location>
        <begin position="102"/>
        <end position="117"/>
    </location>
</feature>
<dbReference type="OrthoDB" id="5525720at2"/>
<dbReference type="GO" id="GO:0006313">
    <property type="term" value="P:DNA transposition"/>
    <property type="evidence" value="ECO:0007669"/>
    <property type="project" value="InterPro"/>
</dbReference>
<comment type="caution">
    <text evidence="3">The sequence shown here is derived from an EMBL/GenBank/DDBJ whole genome shotgun (WGS) entry which is preliminary data.</text>
</comment>
<feature type="region of interest" description="Disordered" evidence="1">
    <location>
        <begin position="208"/>
        <end position="233"/>
    </location>
</feature>
<feature type="compositionally biased region" description="Basic residues" evidence="1">
    <location>
        <begin position="398"/>
        <end position="409"/>
    </location>
</feature>
<organism evidence="3 4">
    <name type="scientific">Cystobacter fuscus (strain ATCC 25194 / DSM 2262 / NBRC 100088 / M29)</name>
    <dbReference type="NCBI Taxonomy" id="1242864"/>
    <lineage>
        <taxon>Bacteria</taxon>
        <taxon>Pseudomonadati</taxon>
        <taxon>Myxococcota</taxon>
        <taxon>Myxococcia</taxon>
        <taxon>Myxococcales</taxon>
        <taxon>Cystobacterineae</taxon>
        <taxon>Archangiaceae</taxon>
        <taxon>Cystobacter</taxon>
    </lineage>
</organism>
<protein>
    <submittedName>
        <fullName evidence="3">Transposase</fullName>
    </submittedName>
</protein>
<proteinExistence type="predicted"/>
<feature type="domain" description="Transposase IS801/IS1294" evidence="2">
    <location>
        <begin position="119"/>
        <end position="195"/>
    </location>
</feature>
<feature type="region of interest" description="Disordered" evidence="1">
    <location>
        <begin position="390"/>
        <end position="491"/>
    </location>
</feature>
<feature type="region of interest" description="Disordered" evidence="1">
    <location>
        <begin position="90"/>
        <end position="117"/>
    </location>
</feature>
<feature type="compositionally biased region" description="Low complexity" evidence="1">
    <location>
        <begin position="345"/>
        <end position="354"/>
    </location>
</feature>
<keyword evidence="4" id="KW-1185">Reference proteome</keyword>
<name>S9QNC3_CYSF2</name>
<dbReference type="AlphaFoldDB" id="S9QNC3"/>
<dbReference type="GO" id="GO:0004803">
    <property type="term" value="F:transposase activity"/>
    <property type="evidence" value="ECO:0007669"/>
    <property type="project" value="InterPro"/>
</dbReference>
<dbReference type="EMBL" id="ANAH02000007">
    <property type="protein sequence ID" value="EPX62789.1"/>
    <property type="molecule type" value="Genomic_DNA"/>
</dbReference>
<feature type="compositionally biased region" description="Polar residues" evidence="1">
    <location>
        <begin position="410"/>
        <end position="423"/>
    </location>
</feature>
<sequence>MAAGTRSRQTRAMRGVAVRASTVARSAPRIQAPALRAQRAGGTACAAATPQPMRTAPPEQRVNRTAARRDGMLGRLLGGGAFEGASMWAGREPSSQAEGAAVKRRAPGGRTRPGGRVHAKDRQGLERLCRYGARGALALERLSRAEDGRIAYRMKRPLPDGTTHLLFTGLELLRRLASLVPPPRANLTRFHGVFAPGAKLRPFLVPQAGEEGASEAPEAARSKEPKKKRTPRVDQAQLLRRTFGVDVFTCAGYGGKRRVLAYLTAPNAVRAIVEHLSLPTRPACAGRSAGATPAHVVLSLEPSRCPRRPHPCGRPLEEPSGPACAPWGCTASPLARHTARMTPVRSSPRPLGSSPLPPHGPHSAYTLRTLRASINYTDWWGNTYWAYRSRTPGNRGPNHTRSHCRKHYNRPSSRLFQPTGNSSRRNHHNELYKRTSCHTPHRERSRLETQSPSGGRSHHNPPVKPTQTAQRSSSSYSLQRTTARDAATVLL</sequence>
<feature type="region of interest" description="Disordered" evidence="1">
    <location>
        <begin position="339"/>
        <end position="362"/>
    </location>
</feature>
<feature type="compositionally biased region" description="Low complexity" evidence="1">
    <location>
        <begin position="208"/>
        <end position="217"/>
    </location>
</feature>
<evidence type="ECO:0000313" key="3">
    <source>
        <dbReference type="EMBL" id="EPX62789.1"/>
    </source>
</evidence>
<accession>S9QNC3</accession>
<dbReference type="eggNOG" id="COG0399">
    <property type="taxonomic scope" value="Bacteria"/>
</dbReference>
<evidence type="ECO:0000256" key="1">
    <source>
        <dbReference type="SAM" id="MobiDB-lite"/>
    </source>
</evidence>
<evidence type="ECO:0000259" key="2">
    <source>
        <dbReference type="Pfam" id="PF04986"/>
    </source>
</evidence>
<dbReference type="Proteomes" id="UP000011682">
    <property type="component" value="Unassembled WGS sequence"/>
</dbReference>
<dbReference type="GO" id="GO:0003677">
    <property type="term" value="F:DNA binding"/>
    <property type="evidence" value="ECO:0007669"/>
    <property type="project" value="InterPro"/>
</dbReference>
<dbReference type="Pfam" id="PF04986">
    <property type="entry name" value="Y2_Tnp"/>
    <property type="match status" value="1"/>
</dbReference>